<evidence type="ECO:0000256" key="11">
    <source>
        <dbReference type="ARBA" id="ARBA00022843"/>
    </source>
</evidence>
<evidence type="ECO:0000256" key="12">
    <source>
        <dbReference type="ARBA" id="ARBA00023242"/>
    </source>
</evidence>
<evidence type="ECO:0000256" key="8">
    <source>
        <dbReference type="ARBA" id="ARBA00022723"/>
    </source>
</evidence>
<dbReference type="GO" id="GO:0046872">
    <property type="term" value="F:metal ion binding"/>
    <property type="evidence" value="ECO:0007669"/>
    <property type="project" value="UniProtKB-KW"/>
</dbReference>
<reference evidence="18" key="6">
    <citation type="journal article" date="2002" name="Nature">
        <title>Analysis of the mouse transcriptome based on functional annotation of 60,770 full-length cDNAs.</title>
        <authorList>
            <consortium name="The FANTOM Consortium and the RIKEN Genome Exploration Research Group Phase I and II Team"/>
        </authorList>
    </citation>
    <scope>NUCLEOTIDE SEQUENCE</scope>
    <source>
        <strain evidence="18">C57BL/6J</strain>
        <tissue evidence="18">Whole body</tissue>
    </source>
</reference>
<reference evidence="18" key="5">
    <citation type="journal article" date="2001" name="Nature">
        <title>Functional annotation of a full-length mouse cDNA collection.</title>
        <authorList>
            <consortium name="The RIKEN Genome Exploration Research Group Phase II Team and the FANTOM Consortium"/>
        </authorList>
    </citation>
    <scope>NUCLEOTIDE SEQUENCE</scope>
    <source>
        <strain evidence="18">C57BL/6J</strain>
        <tissue evidence="18">Whole body</tissue>
    </source>
</reference>
<keyword evidence="9" id="KW-0498">Mitosis</keyword>
<evidence type="ECO:0000256" key="16">
    <source>
        <dbReference type="RuleBase" id="RU110713"/>
    </source>
</evidence>
<dbReference type="PROSITE" id="PS51793">
    <property type="entry name" value="MIS18"/>
    <property type="match status" value="1"/>
</dbReference>
<evidence type="ECO:0000256" key="9">
    <source>
        <dbReference type="ARBA" id="ARBA00022776"/>
    </source>
</evidence>
<evidence type="ECO:0000256" key="13">
    <source>
        <dbReference type="ARBA" id="ARBA00023306"/>
    </source>
</evidence>
<reference evidence="18" key="4">
    <citation type="submission" date="2000-07" db="EMBL/GenBank/DDBJ databases">
        <authorList>
            <person name="Adachi J."/>
            <person name="Aizawa K."/>
            <person name="Akahira S."/>
            <person name="Akimura T."/>
            <person name="Arai A."/>
            <person name="Aono H."/>
            <person name="Arakawa T."/>
            <person name="Bono H."/>
            <person name="Carninci P."/>
            <person name="Fukuda S."/>
            <person name="Fukunishi Y."/>
            <person name="Furuno M."/>
            <person name="Hanagaki T."/>
            <person name="Hara A."/>
            <person name="Hayatsu N."/>
            <person name="Hiramoto K."/>
            <person name="Hiraoka T."/>
            <person name="Hori F."/>
            <person name="Imotani K."/>
            <person name="Ishii Y."/>
            <person name="Itoh M."/>
            <person name="Izawa M."/>
            <person name="Kasukawa T."/>
            <person name="Kato H."/>
            <person name="Kawai J."/>
            <person name="Kojima Y."/>
            <person name="Konno H."/>
            <person name="Kouda M."/>
            <person name="Koya S."/>
            <person name="Kurihara C."/>
            <person name="Matsuyama T."/>
            <person name="Miyazaki A."/>
            <person name="Nishi K."/>
            <person name="Nomura K."/>
            <person name="Numazaki R."/>
            <person name="Ohno M."/>
            <person name="Okazaki Y."/>
            <person name="Okido T."/>
            <person name="Owa C."/>
            <person name="Saito H."/>
            <person name="Saito R."/>
            <person name="Sakai C."/>
            <person name="Sakai K."/>
            <person name="Sano H."/>
            <person name="Sasaki D."/>
            <person name="Shibata K."/>
            <person name="Shibata Y."/>
            <person name="Shinagawa A."/>
            <person name="Shiraki T."/>
            <person name="Sogabe Y."/>
            <person name="Suzuki H."/>
            <person name="Tagami M."/>
            <person name="Tagawa A."/>
            <person name="Takahashi F."/>
            <person name="Tanaka T."/>
            <person name="Tejima Y."/>
            <person name="Toya T."/>
            <person name="Yamamura T."/>
            <person name="Yasunishi A."/>
            <person name="Yoshida K."/>
            <person name="Yoshino M."/>
            <person name="Muramatsu M."/>
            <person name="Hayashizaki Y."/>
        </authorList>
    </citation>
    <scope>NUCLEOTIDE SEQUENCE</scope>
    <source>
        <strain evidence="18">C57BL/6J</strain>
        <tissue evidence="18">Whole body</tissue>
    </source>
</reference>
<reference evidence="18" key="3">
    <citation type="journal article" date="2000" name="Genome Res.">
        <title>RIKEN integrated sequence analysis (RISA) system--384-format sequencing pipeline with 384 multicapillary sequencer.</title>
        <authorList>
            <person name="Shibata K."/>
            <person name="Itoh M."/>
            <person name="Aizawa K."/>
            <person name="Nagaoka S."/>
            <person name="Sasaki N."/>
            <person name="Carninci P."/>
            <person name="Konno H."/>
            <person name="Akiyama J."/>
            <person name="Nishi K."/>
            <person name="Kitsunai T."/>
            <person name="Tashiro H."/>
            <person name="Itoh M."/>
            <person name="Sumi N."/>
            <person name="Ishii Y."/>
            <person name="Nakamura S."/>
            <person name="Hazama M."/>
            <person name="Nishine T."/>
            <person name="Harada A."/>
            <person name="Yamamoto R."/>
            <person name="Matsumoto H."/>
            <person name="Sakaguchi S."/>
            <person name="Ikegami T."/>
            <person name="Kashiwagi K."/>
            <person name="Fujiwake S."/>
            <person name="Inoue K."/>
            <person name="Togawa Y."/>
            <person name="Izawa M."/>
            <person name="Ohara E."/>
            <person name="Watahiki M."/>
            <person name="Yoneda Y."/>
            <person name="Ishikawa T."/>
            <person name="Ozawa K."/>
            <person name="Tanaka T."/>
            <person name="Matsuura S."/>
            <person name="Kawai J."/>
            <person name="Okazaki Y."/>
            <person name="Muramatsu M."/>
            <person name="Inoue Y."/>
            <person name="Kira A."/>
            <person name="Hayashizaki Y."/>
        </authorList>
    </citation>
    <scope>NUCLEOTIDE SEQUENCE</scope>
    <source>
        <strain evidence="18">C57BL/6J</strain>
        <tissue evidence="18">Whole body</tissue>
    </source>
</reference>
<gene>
    <name evidence="19" type="primary">Mis18a</name>
    <name evidence="19" type="synonym">2610039C10Rik</name>
    <name evidence="16" type="synonym">Ypel</name>
</gene>
<comment type="similarity">
    <text evidence="16">Belongs to the yippee family.</text>
</comment>
<evidence type="ECO:0000313" key="19">
    <source>
        <dbReference type="MGI" id="MGI:1913828"/>
    </source>
</evidence>
<proteinExistence type="evidence at transcript level"/>
<keyword evidence="11" id="KW-0832">Ubl conjugation</keyword>
<evidence type="ECO:0000256" key="14">
    <source>
        <dbReference type="ARBA" id="ARBA00023328"/>
    </source>
</evidence>
<reference evidence="18" key="8">
    <citation type="journal article" date="2005" name="Science">
        <title>Antisense Transcription in the Mammalian Transcriptome.</title>
        <authorList>
            <consortium name="RIKEN Genome Exploration Research Group and Genome Science Group (Genome Network Project Core Group) and the FANTOM Consortium"/>
        </authorList>
    </citation>
    <scope>NUCLEOTIDE SEQUENCE</scope>
    <source>
        <strain evidence="18">C57BL/6J</strain>
        <tissue evidence="18">Whole body</tissue>
    </source>
</reference>
<reference evidence="18" key="7">
    <citation type="journal article" date="2005" name="Science">
        <title>The Transcriptional Landscape of the Mammalian Genome.</title>
        <authorList>
            <consortium name="The FANTOM Consortium"/>
            <consortium name="Riken Genome Exploration Research Group and Genome Science Group (Genome Network Project Core Group)"/>
        </authorList>
    </citation>
    <scope>NUCLEOTIDE SEQUENCE</scope>
    <source>
        <strain evidence="18">C57BL/6J</strain>
        <tissue evidence="18">Whole body</tissue>
    </source>
</reference>
<dbReference type="GO" id="GO:0051301">
    <property type="term" value="P:cell division"/>
    <property type="evidence" value="ECO:0007669"/>
    <property type="project" value="UniProtKB-KW"/>
</dbReference>
<keyword evidence="8" id="KW-0479">Metal-binding</keyword>
<keyword evidence="4" id="KW-0158">Chromosome</keyword>
<evidence type="ECO:0000256" key="7">
    <source>
        <dbReference type="ARBA" id="ARBA00022618"/>
    </source>
</evidence>
<keyword evidence="6" id="KW-0597">Phosphoprotein</keyword>
<comment type="subunit">
    <text evidence="15">Homodimer, and heterodimer with OIP5/MIS18B. Identified in a complex containing MIS18A, OIP5/MIS18B, MIS18BP1, RBBP7 and RBBP4.</text>
</comment>
<evidence type="ECO:0000256" key="3">
    <source>
        <dbReference type="ARBA" id="ARBA00004584"/>
    </source>
</evidence>
<evidence type="ECO:0000256" key="15">
    <source>
        <dbReference type="ARBA" id="ARBA00046705"/>
    </source>
</evidence>
<evidence type="ECO:0000259" key="17">
    <source>
        <dbReference type="PROSITE" id="PS51793"/>
    </source>
</evidence>
<dbReference type="AlphaFoldDB" id="Q9D086"/>
<dbReference type="Pfam" id="PF03226">
    <property type="entry name" value="Yippee-Mis18"/>
    <property type="match status" value="1"/>
</dbReference>
<keyword evidence="12" id="KW-0539">Nucleus</keyword>
<feature type="domain" description="Mis18" evidence="17">
    <location>
        <begin position="24"/>
        <end position="120"/>
    </location>
</feature>
<sequence length="121" mass="13082">MSSADAIGLEKERPEEKAAAAENPLVFLCARCRRPLGDSLTWVASQEDTNCILLRTSPVTSLWIRNRNCPSAEMKTVASLRRCTARAAPSALAMCTDALLRTWTTSSTCSASALKPLKVTP</sequence>
<comment type="subcellular location">
    <subcellularLocation>
        <location evidence="3">Chromosome</location>
        <location evidence="3">Centromere</location>
    </subcellularLocation>
    <subcellularLocation>
        <location evidence="2">Nucleus</location>
    </subcellularLocation>
</comment>
<keyword evidence="10" id="KW-0862">Zinc</keyword>
<organism evidence="18">
    <name type="scientific">Mus musculus</name>
    <name type="common">Mouse</name>
    <dbReference type="NCBI Taxonomy" id="10090"/>
    <lineage>
        <taxon>Eukaryota</taxon>
        <taxon>Metazoa</taxon>
        <taxon>Chordata</taxon>
        <taxon>Craniata</taxon>
        <taxon>Vertebrata</taxon>
        <taxon>Euteleostomi</taxon>
        <taxon>Mammalia</taxon>
        <taxon>Eutheria</taxon>
        <taxon>Euarchontoglires</taxon>
        <taxon>Glires</taxon>
        <taxon>Rodentia</taxon>
        <taxon>Myomorpha</taxon>
        <taxon>Muroidea</taxon>
        <taxon>Muridae</taxon>
        <taxon>Murinae</taxon>
        <taxon>Mus</taxon>
        <taxon>Mus</taxon>
    </lineage>
</organism>
<keyword evidence="14" id="KW-0137">Centromere</keyword>
<keyword evidence="5" id="KW-1017">Isopeptide bond</keyword>
<evidence type="ECO:0000313" key="18">
    <source>
        <dbReference type="EMBL" id="BAB27799.1"/>
    </source>
</evidence>
<reference evidence="18" key="1">
    <citation type="journal article" date="1999" name="Methods Enzymol.">
        <title>High-efficiency full-length cDNA cloning.</title>
        <authorList>
            <person name="Carninci P."/>
            <person name="Hayashizaki Y."/>
        </authorList>
    </citation>
    <scope>NUCLEOTIDE SEQUENCE</scope>
    <source>
        <strain evidence="18">C57BL/6J</strain>
        <tissue evidence="18">Whole body</tissue>
    </source>
</reference>
<protein>
    <recommendedName>
        <fullName evidence="16">Protein yippee-like</fullName>
    </recommendedName>
</protein>
<evidence type="ECO:0000256" key="4">
    <source>
        <dbReference type="ARBA" id="ARBA00022454"/>
    </source>
</evidence>
<evidence type="ECO:0000256" key="10">
    <source>
        <dbReference type="ARBA" id="ARBA00022833"/>
    </source>
</evidence>
<dbReference type="GO" id="GO:0000775">
    <property type="term" value="C:chromosome, centromeric region"/>
    <property type="evidence" value="ECO:0007669"/>
    <property type="project" value="UniProtKB-SubCell"/>
</dbReference>
<keyword evidence="7" id="KW-0132">Cell division</keyword>
<dbReference type="PANTHER" id="PTHR16431:SF2">
    <property type="entry name" value="PROTEIN MIS18-ALPHA"/>
    <property type="match status" value="1"/>
</dbReference>
<dbReference type="InterPro" id="IPR004910">
    <property type="entry name" value="Yippee/Mis18/Cereblon"/>
</dbReference>
<dbReference type="MGI" id="MGI:1913828">
    <property type="gene designation" value="Mis18a"/>
</dbReference>
<evidence type="ECO:0000256" key="1">
    <source>
        <dbReference type="ARBA" id="ARBA00003694"/>
    </source>
</evidence>
<evidence type="ECO:0000256" key="5">
    <source>
        <dbReference type="ARBA" id="ARBA00022499"/>
    </source>
</evidence>
<dbReference type="PANTHER" id="PTHR16431">
    <property type="entry name" value="NEUROGENIC PROTEIN MASTERMIND"/>
    <property type="match status" value="1"/>
</dbReference>
<reference evidence="18" key="2">
    <citation type="journal article" date="2000" name="Genome Res.">
        <title>Normalization and subtraction of cap-trapper-selected cDNAs to prepare full-length cDNA libraries for rapid discovery of new genes.</title>
        <authorList>
            <person name="Carninci P."/>
            <person name="Shibata Y."/>
            <person name="Hayatsu N."/>
            <person name="Sugahara Y."/>
            <person name="Shibata K."/>
            <person name="Itoh M."/>
            <person name="Konno H."/>
            <person name="Okazaki Y."/>
            <person name="Muramatsu M."/>
            <person name="Hayashizaki Y."/>
        </authorList>
    </citation>
    <scope>NUCLEOTIDE SEQUENCE</scope>
    <source>
        <strain evidence="18">C57BL/6J</strain>
        <tissue evidence="18">Whole body</tissue>
    </source>
</reference>
<evidence type="ECO:0000256" key="6">
    <source>
        <dbReference type="ARBA" id="ARBA00022553"/>
    </source>
</evidence>
<comment type="function">
    <text evidence="1">Required for recruitment of CENPA to centromeres and normal chromosome segregation during mitosis.</text>
</comment>
<name>Q9D086_MOUSE</name>
<accession>Q9D086</accession>
<keyword evidence="13" id="KW-0131">Cell cycle</keyword>
<dbReference type="AGR" id="MGI:1913828"/>
<dbReference type="EMBL" id="AK011719">
    <property type="protein sequence ID" value="BAB27799.1"/>
    <property type="molecule type" value="mRNA"/>
</dbReference>
<dbReference type="GO" id="GO:0005634">
    <property type="term" value="C:nucleus"/>
    <property type="evidence" value="ECO:0007669"/>
    <property type="project" value="UniProtKB-SubCell"/>
</dbReference>
<dbReference type="InterPro" id="IPR034752">
    <property type="entry name" value="Mis18"/>
</dbReference>
<evidence type="ECO:0000256" key="2">
    <source>
        <dbReference type="ARBA" id="ARBA00004123"/>
    </source>
</evidence>